<dbReference type="NCBIfam" id="TIGR01704">
    <property type="entry name" value="MTA_SAH-Nsdase"/>
    <property type="match status" value="1"/>
</dbReference>
<evidence type="ECO:0000256" key="4">
    <source>
        <dbReference type="ARBA" id="ARBA00022801"/>
    </source>
</evidence>
<dbReference type="AlphaFoldDB" id="A0AAJ1V2X4"/>
<gene>
    <name evidence="8" type="ORF">QP433_02030</name>
</gene>
<organism evidence="8 9">
    <name type="scientific">Facklamia hominis</name>
    <dbReference type="NCBI Taxonomy" id="178214"/>
    <lineage>
        <taxon>Bacteria</taxon>
        <taxon>Bacillati</taxon>
        <taxon>Bacillota</taxon>
        <taxon>Bacilli</taxon>
        <taxon>Lactobacillales</taxon>
        <taxon>Aerococcaceae</taxon>
        <taxon>Facklamia</taxon>
    </lineage>
</organism>
<dbReference type="NCBIfam" id="NF004079">
    <property type="entry name" value="PRK05584.1"/>
    <property type="match status" value="1"/>
</dbReference>
<keyword evidence="4 8" id="KW-0378">Hydrolase</keyword>
<keyword evidence="5" id="KW-0486">Methionine biosynthesis</keyword>
<dbReference type="Proteomes" id="UP001229251">
    <property type="component" value="Unassembled WGS sequence"/>
</dbReference>
<keyword evidence="8" id="KW-0326">Glycosidase</keyword>
<keyword evidence="3" id="KW-0028">Amino-acid biosynthesis</keyword>
<evidence type="ECO:0000256" key="5">
    <source>
        <dbReference type="ARBA" id="ARBA00023167"/>
    </source>
</evidence>
<dbReference type="FunFam" id="3.40.50.1580:FF:000001">
    <property type="entry name" value="MTA/SAH nucleosidase family protein"/>
    <property type="match status" value="1"/>
</dbReference>
<reference evidence="8" key="1">
    <citation type="submission" date="2023-05" db="EMBL/GenBank/DDBJ databases">
        <title>Cataloging the Phylogenetic Diversity of Human Bladder Bacteria.</title>
        <authorList>
            <person name="Du J."/>
        </authorList>
    </citation>
    <scope>NUCLEOTIDE SEQUENCE</scope>
    <source>
        <strain evidence="8">UMB1231</strain>
    </source>
</reference>
<dbReference type="CDD" id="cd09008">
    <property type="entry name" value="MTAN"/>
    <property type="match status" value="1"/>
</dbReference>
<dbReference type="GO" id="GO:0019509">
    <property type="term" value="P:L-methionine salvage from methylthioadenosine"/>
    <property type="evidence" value="ECO:0007669"/>
    <property type="project" value="InterPro"/>
</dbReference>
<evidence type="ECO:0000259" key="7">
    <source>
        <dbReference type="Pfam" id="PF01048"/>
    </source>
</evidence>
<dbReference type="GO" id="GO:0009164">
    <property type="term" value="P:nucleoside catabolic process"/>
    <property type="evidence" value="ECO:0007669"/>
    <property type="project" value="InterPro"/>
</dbReference>
<sequence length="235" mass="25357">MVKKIGIIGAMEEEIRLLLQSMDSIKKTTYYSFDFYEGVLSGNTVVLCQSGIGKVNASICVSLMKVLFDVDLLINTGTAGGVDPGLTVGNLVIGQSLVHHDVDVTAFDYEIGQMAGMPIAYYSDGFLLQKAREAADSLQMRAVVGQIASGDQFVSHAQSIDQIKAKFPHVRAVEMESAAIAQASYVLDVPFVIIRAISDNGDQEAALSFDEFLIQAGARSAKLVKALLLQINYEI</sequence>
<dbReference type="RefSeq" id="WP_285065389.1">
    <property type="nucleotide sequence ID" value="NZ_JASOOE010000003.1"/>
</dbReference>
<protein>
    <recommendedName>
        <fullName evidence="2">adenosylhomocysteine nucleosidase</fullName>
        <ecNumber evidence="2">3.2.2.9</ecNumber>
    </recommendedName>
</protein>
<dbReference type="Pfam" id="PF01048">
    <property type="entry name" value="PNP_UDP_1"/>
    <property type="match status" value="1"/>
</dbReference>
<dbReference type="GO" id="GO:0008782">
    <property type="term" value="F:adenosylhomocysteine nucleosidase activity"/>
    <property type="evidence" value="ECO:0007669"/>
    <property type="project" value="UniProtKB-EC"/>
</dbReference>
<evidence type="ECO:0000256" key="6">
    <source>
        <dbReference type="ARBA" id="ARBA00050313"/>
    </source>
</evidence>
<dbReference type="EC" id="3.2.2.9" evidence="2"/>
<dbReference type="GO" id="GO:0008930">
    <property type="term" value="F:methylthioadenosine nucleosidase activity"/>
    <property type="evidence" value="ECO:0007669"/>
    <property type="project" value="InterPro"/>
</dbReference>
<dbReference type="Gene3D" id="3.40.50.1580">
    <property type="entry name" value="Nucleoside phosphorylase domain"/>
    <property type="match status" value="1"/>
</dbReference>
<evidence type="ECO:0000256" key="2">
    <source>
        <dbReference type="ARBA" id="ARBA00011974"/>
    </source>
</evidence>
<comment type="pathway">
    <text evidence="1">Amino-acid biosynthesis; L-methionine biosynthesis via salvage pathway; S-methyl-5-thio-alpha-D-ribose 1-phosphate from S-methyl-5'-thioadenosine (hydrolase route): step 1/2.</text>
</comment>
<feature type="domain" description="Nucleoside phosphorylase" evidence="7">
    <location>
        <begin position="4"/>
        <end position="228"/>
    </location>
</feature>
<dbReference type="PANTHER" id="PTHR46832">
    <property type="entry name" value="5'-METHYLTHIOADENOSINE/S-ADENOSYLHOMOCYSTEINE NUCLEOSIDASE"/>
    <property type="match status" value="1"/>
</dbReference>
<proteinExistence type="predicted"/>
<comment type="catalytic activity">
    <reaction evidence="6">
        <text>5'-deoxyadenosine + H2O = 5-deoxy-D-ribose + adenine</text>
        <dbReference type="Rhea" id="RHEA:29859"/>
        <dbReference type="ChEBI" id="CHEBI:15377"/>
        <dbReference type="ChEBI" id="CHEBI:16708"/>
        <dbReference type="ChEBI" id="CHEBI:17319"/>
        <dbReference type="ChEBI" id="CHEBI:149540"/>
        <dbReference type="EC" id="3.2.2.9"/>
    </reaction>
    <physiologicalReaction direction="left-to-right" evidence="6">
        <dbReference type="Rhea" id="RHEA:29860"/>
    </physiologicalReaction>
</comment>
<dbReference type="InterPro" id="IPR000845">
    <property type="entry name" value="Nucleoside_phosphorylase_d"/>
</dbReference>
<dbReference type="InterPro" id="IPR010049">
    <property type="entry name" value="MTA_SAH_Nsdase"/>
</dbReference>
<dbReference type="PANTHER" id="PTHR46832:SF1">
    <property type="entry name" value="5'-METHYLTHIOADENOSINE_S-ADENOSYLHOMOCYSTEINE NUCLEOSIDASE"/>
    <property type="match status" value="1"/>
</dbReference>
<name>A0AAJ1V2X4_9LACT</name>
<evidence type="ECO:0000313" key="9">
    <source>
        <dbReference type="Proteomes" id="UP001229251"/>
    </source>
</evidence>
<dbReference type="InterPro" id="IPR035994">
    <property type="entry name" value="Nucleoside_phosphorylase_sf"/>
</dbReference>
<accession>A0AAJ1V2X4</accession>
<comment type="caution">
    <text evidence="8">The sequence shown here is derived from an EMBL/GenBank/DDBJ whole genome shotgun (WGS) entry which is preliminary data.</text>
</comment>
<evidence type="ECO:0000256" key="3">
    <source>
        <dbReference type="ARBA" id="ARBA00022605"/>
    </source>
</evidence>
<evidence type="ECO:0000313" key="8">
    <source>
        <dbReference type="EMBL" id="MDK7186751.1"/>
    </source>
</evidence>
<dbReference type="EMBL" id="JASOOE010000003">
    <property type="protein sequence ID" value="MDK7186751.1"/>
    <property type="molecule type" value="Genomic_DNA"/>
</dbReference>
<dbReference type="GO" id="GO:0019284">
    <property type="term" value="P:L-methionine salvage from S-adenosylmethionine"/>
    <property type="evidence" value="ECO:0007669"/>
    <property type="project" value="TreeGrafter"/>
</dbReference>
<dbReference type="SUPFAM" id="SSF53167">
    <property type="entry name" value="Purine and uridine phosphorylases"/>
    <property type="match status" value="1"/>
</dbReference>
<evidence type="ECO:0000256" key="1">
    <source>
        <dbReference type="ARBA" id="ARBA00004945"/>
    </source>
</evidence>
<dbReference type="GO" id="GO:0005829">
    <property type="term" value="C:cytosol"/>
    <property type="evidence" value="ECO:0007669"/>
    <property type="project" value="TreeGrafter"/>
</dbReference>